<dbReference type="Gene3D" id="1.25.10.10">
    <property type="entry name" value="Leucine-rich Repeat Variant"/>
    <property type="match status" value="1"/>
</dbReference>
<feature type="region of interest" description="Disordered" evidence="7">
    <location>
        <begin position="475"/>
        <end position="503"/>
    </location>
</feature>
<feature type="repeat" description="WD" evidence="6">
    <location>
        <begin position="214"/>
        <end position="246"/>
    </location>
</feature>
<evidence type="ECO:0000259" key="8">
    <source>
        <dbReference type="PROSITE" id="PS51394"/>
    </source>
</evidence>
<evidence type="ECO:0000256" key="5">
    <source>
        <dbReference type="ARBA" id="ARBA00022737"/>
    </source>
</evidence>
<dbReference type="PROSITE" id="PS50294">
    <property type="entry name" value="WD_REPEATS_REGION"/>
    <property type="match status" value="2"/>
</dbReference>
<feature type="compositionally biased region" description="Basic and acidic residues" evidence="7">
    <location>
        <begin position="493"/>
        <end position="502"/>
    </location>
</feature>
<dbReference type="InterPro" id="IPR001680">
    <property type="entry name" value="WD40_rpt"/>
</dbReference>
<keyword evidence="5" id="KW-0677">Repeat</keyword>
<evidence type="ECO:0000256" key="2">
    <source>
        <dbReference type="ARBA" id="ARBA00008495"/>
    </source>
</evidence>
<dbReference type="PANTHER" id="PTHR19849">
    <property type="entry name" value="PHOSPHOLIPASE A-2-ACTIVATING PROTEIN"/>
    <property type="match status" value="1"/>
</dbReference>
<evidence type="ECO:0000313" key="11">
    <source>
        <dbReference type="Proteomes" id="UP001235939"/>
    </source>
</evidence>
<dbReference type="InterPro" id="IPR036322">
    <property type="entry name" value="WD40_repeat_dom_sf"/>
</dbReference>
<dbReference type="InterPro" id="IPR038122">
    <property type="entry name" value="PFU_sf"/>
</dbReference>
<dbReference type="InterPro" id="IPR015943">
    <property type="entry name" value="WD40/YVTN_repeat-like_dom_sf"/>
</dbReference>
<dbReference type="PANTHER" id="PTHR19849:SF0">
    <property type="entry name" value="PHOSPHOLIPASE A-2-ACTIVATING PROTEIN"/>
    <property type="match status" value="1"/>
</dbReference>
<evidence type="ECO:0000256" key="7">
    <source>
        <dbReference type="SAM" id="MobiDB-lite"/>
    </source>
</evidence>
<dbReference type="Pfam" id="PF00400">
    <property type="entry name" value="WD40"/>
    <property type="match status" value="4"/>
</dbReference>
<feature type="domain" description="PUL" evidence="9">
    <location>
        <begin position="505"/>
        <end position="773"/>
    </location>
</feature>
<accession>A0ABY6LFG3</accession>
<dbReference type="PROSITE" id="PS51396">
    <property type="entry name" value="PUL"/>
    <property type="match status" value="1"/>
</dbReference>
<evidence type="ECO:0000256" key="6">
    <source>
        <dbReference type="PROSITE-ProRule" id="PRU00221"/>
    </source>
</evidence>
<gene>
    <name evidence="10" type="ORF">LAZ67_16000501</name>
</gene>
<protein>
    <submittedName>
        <fullName evidence="10">PLAA</fullName>
    </submittedName>
</protein>
<dbReference type="Pfam" id="PF08324">
    <property type="entry name" value="PUL"/>
    <property type="match status" value="1"/>
</dbReference>
<dbReference type="InterPro" id="IPR013535">
    <property type="entry name" value="PUL_dom"/>
</dbReference>
<dbReference type="PROSITE" id="PS51394">
    <property type="entry name" value="PFU"/>
    <property type="match status" value="1"/>
</dbReference>
<comment type="similarity">
    <text evidence="2">Belongs to the WD repeat PLAP family.</text>
</comment>
<keyword evidence="3" id="KW-0963">Cytoplasm</keyword>
<comment type="subcellular location">
    <subcellularLocation>
        <location evidence="1">Cytoplasm</location>
    </subcellularLocation>
</comment>
<reference evidence="10 11" key="1">
    <citation type="submission" date="2022-01" db="EMBL/GenBank/DDBJ databases">
        <title>A chromosomal length assembly of Cordylochernes scorpioides.</title>
        <authorList>
            <person name="Zeh D."/>
            <person name="Zeh J."/>
        </authorList>
    </citation>
    <scope>NUCLEOTIDE SEQUENCE [LARGE SCALE GENOMIC DNA]</scope>
    <source>
        <strain evidence="10">IN4F17</strain>
        <tissue evidence="10">Whole Body</tissue>
    </source>
</reference>
<dbReference type="SUPFAM" id="SSF50978">
    <property type="entry name" value="WD40 repeat-like"/>
    <property type="match status" value="1"/>
</dbReference>
<evidence type="ECO:0000259" key="9">
    <source>
        <dbReference type="PROSITE" id="PS51396"/>
    </source>
</evidence>
<dbReference type="CDD" id="cd00200">
    <property type="entry name" value="WD40"/>
    <property type="match status" value="1"/>
</dbReference>
<dbReference type="SMART" id="SM00320">
    <property type="entry name" value="WD40"/>
    <property type="match status" value="5"/>
</dbReference>
<evidence type="ECO:0000256" key="1">
    <source>
        <dbReference type="ARBA" id="ARBA00004496"/>
    </source>
</evidence>
<evidence type="ECO:0000256" key="4">
    <source>
        <dbReference type="ARBA" id="ARBA00022574"/>
    </source>
</evidence>
<dbReference type="Gene3D" id="3.10.20.870">
    <property type="entry name" value="PFU (PLAA family ubiquitin binding), C-terminal domain"/>
    <property type="match status" value="1"/>
</dbReference>
<name>A0ABY6LFG3_9ARAC</name>
<dbReference type="Gene3D" id="2.130.10.10">
    <property type="entry name" value="YVTN repeat-like/Quinoprotein amine dehydrogenase"/>
    <property type="match status" value="1"/>
</dbReference>
<sequence>MYIGIETITLKDITVIFIEDTPDNQVEDTGFTESYCLTGPTNYVACVCSLPPSDQHPYGLILVGCHDSAIYGLAPETNQPAYKLLGHNGPANTSLVDTSPQMCSLAAGTYGTVVSGSWDGTARVWLGQKCMLTLEGHQGSVWAVAIFAEQGLMLTGSADKTIRLWRAGKCERVFYGHEDCVRGLATLSTQEFLSCSNDTTIRHWQTTGSCLRVIAGHNNYVYSICTIPGEMGFVTCGEDHSLKVWSSQGECVQTLRLPVPTLWSVACLENGDIVVGASDGNARVFSQIPELQAPPEVQLAYEEEIAKSALPMGEIGDLKVDQLPGPSALREPGTRDGQTLIIRDGDKVTVHNWVAADKRWMKVGDVVGGEKGEKPVVGGGENKVWFEGKEYDYVFTVDVEAPKPLKLPYNVGEDPWVTAQNFIHKHNLSQLFLDQIANFIVQNTKGTAAAPVIAPTTTAPNTGCDPFTGAGRYIPGTATQTAPPPQPVAAPEPVKEEGHDNHAAPNFPLSTYIRFENANVDGITCKLTEFNQRVKAEEQLTDRELQEMLTLVHPVGEPSDLQLAALEKAIHWPQDFVFPSLDLLRLAVRGAALNERVCKLAGLSLTNHLLSYLDNGPSPPANKMLALRTLCNLFSHPPGEELLLRQYERVLNTALTCAPTTNKNIQTALSTLTLNYAVAFYNRSGTPTWAEAKHLCVGVSCQLLPHLNEPEAQYRLMVALGTLMWKDQVCVGLGLSLQLPQILQKIKPSVEKLSHSTDQEGCMRDNSKPCVKMIDIHEELGSVTIELNKEKGL</sequence>
<dbReference type="Pfam" id="PF09070">
    <property type="entry name" value="PFU"/>
    <property type="match status" value="1"/>
</dbReference>
<keyword evidence="4 6" id="KW-0853">WD repeat</keyword>
<feature type="domain" description="PFU" evidence="8">
    <location>
        <begin position="352"/>
        <end position="454"/>
    </location>
</feature>
<dbReference type="InterPro" id="IPR015155">
    <property type="entry name" value="PFU"/>
</dbReference>
<dbReference type="InterPro" id="IPR011989">
    <property type="entry name" value="ARM-like"/>
</dbReference>
<organism evidence="10 11">
    <name type="scientific">Cordylochernes scorpioides</name>
    <dbReference type="NCBI Taxonomy" id="51811"/>
    <lineage>
        <taxon>Eukaryota</taxon>
        <taxon>Metazoa</taxon>
        <taxon>Ecdysozoa</taxon>
        <taxon>Arthropoda</taxon>
        <taxon>Chelicerata</taxon>
        <taxon>Arachnida</taxon>
        <taxon>Pseudoscorpiones</taxon>
        <taxon>Cheliferoidea</taxon>
        <taxon>Chernetidae</taxon>
        <taxon>Cordylochernes</taxon>
    </lineage>
</organism>
<evidence type="ECO:0000256" key="3">
    <source>
        <dbReference type="ARBA" id="ARBA00022490"/>
    </source>
</evidence>
<feature type="repeat" description="WD" evidence="6">
    <location>
        <begin position="134"/>
        <end position="165"/>
    </location>
</feature>
<keyword evidence="11" id="KW-1185">Reference proteome</keyword>
<dbReference type="Proteomes" id="UP001235939">
    <property type="component" value="Chromosome 16"/>
</dbReference>
<dbReference type="EMBL" id="CP092878">
    <property type="protein sequence ID" value="UYV78210.1"/>
    <property type="molecule type" value="Genomic_DNA"/>
</dbReference>
<dbReference type="PROSITE" id="PS50082">
    <property type="entry name" value="WD_REPEATS_2"/>
    <property type="match status" value="2"/>
</dbReference>
<evidence type="ECO:0000313" key="10">
    <source>
        <dbReference type="EMBL" id="UYV78210.1"/>
    </source>
</evidence>
<proteinExistence type="inferred from homology"/>